<evidence type="ECO:0000259" key="13">
    <source>
        <dbReference type="Pfam" id="PF01292"/>
    </source>
</evidence>
<keyword evidence="15" id="KW-1185">Reference proteome</keyword>
<dbReference type="Gene3D" id="1.20.950.20">
    <property type="entry name" value="Transmembrane di-heme cytochromes, Chain C"/>
    <property type="match status" value="1"/>
</dbReference>
<dbReference type="GO" id="GO:0005506">
    <property type="term" value="F:iron ion binding"/>
    <property type="evidence" value="ECO:0007669"/>
    <property type="project" value="InterPro"/>
</dbReference>
<comment type="similarity">
    <text evidence="2">Belongs to the HupC/HyaC/HydC family.</text>
</comment>
<keyword evidence="8" id="KW-0249">Electron transport</keyword>
<evidence type="ECO:0000256" key="4">
    <source>
        <dbReference type="ARBA" id="ARBA00022475"/>
    </source>
</evidence>
<proteinExistence type="inferred from homology"/>
<accession>A0A444MHU7</accession>
<evidence type="ECO:0000256" key="8">
    <source>
        <dbReference type="ARBA" id="ARBA00022982"/>
    </source>
</evidence>
<dbReference type="InterPro" id="IPR011577">
    <property type="entry name" value="Cyt_b561_bac/Ni-Hgenase"/>
</dbReference>
<dbReference type="GO" id="GO:0005886">
    <property type="term" value="C:plasma membrane"/>
    <property type="evidence" value="ECO:0007669"/>
    <property type="project" value="UniProtKB-SubCell"/>
</dbReference>
<comment type="subcellular location">
    <subcellularLocation>
        <location evidence="1">Cell membrane</location>
        <topology evidence="1">Multi-pass membrane protein</topology>
    </subcellularLocation>
</comment>
<keyword evidence="6 12" id="KW-0812">Transmembrane</keyword>
<evidence type="ECO:0000256" key="3">
    <source>
        <dbReference type="ARBA" id="ARBA00022448"/>
    </source>
</evidence>
<organism evidence="14 15">
    <name type="scientific">Mucilaginibacter gilvus</name>
    <dbReference type="NCBI Taxonomy" id="2305909"/>
    <lineage>
        <taxon>Bacteria</taxon>
        <taxon>Pseudomonadati</taxon>
        <taxon>Bacteroidota</taxon>
        <taxon>Sphingobacteriia</taxon>
        <taxon>Sphingobacteriales</taxon>
        <taxon>Sphingobacteriaceae</taxon>
        <taxon>Mucilaginibacter</taxon>
    </lineage>
</organism>
<keyword evidence="11 12" id="KW-0472">Membrane</keyword>
<dbReference type="OrthoDB" id="5615941at2"/>
<evidence type="ECO:0000313" key="14">
    <source>
        <dbReference type="EMBL" id="RWY47137.1"/>
    </source>
</evidence>
<evidence type="ECO:0000313" key="15">
    <source>
        <dbReference type="Proteomes" id="UP000286701"/>
    </source>
</evidence>
<dbReference type="PRINTS" id="PR00161">
    <property type="entry name" value="NIHGNASECYTB"/>
</dbReference>
<dbReference type="Pfam" id="PF01292">
    <property type="entry name" value="Ni_hydr_CYTB"/>
    <property type="match status" value="1"/>
</dbReference>
<dbReference type="PANTHER" id="PTHR30485:SF0">
    <property type="entry name" value="NI_FE-HYDROGENASE 1 B-TYPE CYTOCHROME SUBUNIT-RELATED"/>
    <property type="match status" value="1"/>
</dbReference>
<evidence type="ECO:0000256" key="2">
    <source>
        <dbReference type="ARBA" id="ARBA00008622"/>
    </source>
</evidence>
<reference evidence="14 15" key="1">
    <citation type="submission" date="2019-01" db="EMBL/GenBank/DDBJ databases">
        <title>Mucilaginibacter antarcticum sp. nov., isolated from antarctic soil.</title>
        <authorList>
            <person name="Yan Y.-Q."/>
            <person name="Du Z.-J."/>
        </authorList>
    </citation>
    <scope>NUCLEOTIDE SEQUENCE [LARGE SCALE GENOMIC DNA]</scope>
    <source>
        <strain evidence="14 15">F01003</strain>
    </source>
</reference>
<dbReference type="RefSeq" id="WP_128536294.1">
    <property type="nucleotide sequence ID" value="NZ_SBIW01000029.1"/>
</dbReference>
<keyword evidence="4" id="KW-1003">Cell membrane</keyword>
<evidence type="ECO:0000256" key="9">
    <source>
        <dbReference type="ARBA" id="ARBA00022989"/>
    </source>
</evidence>
<dbReference type="GO" id="GO:0020037">
    <property type="term" value="F:heme binding"/>
    <property type="evidence" value="ECO:0007669"/>
    <property type="project" value="TreeGrafter"/>
</dbReference>
<dbReference type="SUPFAM" id="SSF81342">
    <property type="entry name" value="Transmembrane di-heme cytochromes"/>
    <property type="match status" value="1"/>
</dbReference>
<dbReference type="Proteomes" id="UP000286701">
    <property type="component" value="Unassembled WGS sequence"/>
</dbReference>
<dbReference type="GO" id="GO:0009055">
    <property type="term" value="F:electron transfer activity"/>
    <property type="evidence" value="ECO:0007669"/>
    <property type="project" value="InterPro"/>
</dbReference>
<dbReference type="AlphaFoldDB" id="A0A444MHU7"/>
<dbReference type="InterPro" id="IPR051542">
    <property type="entry name" value="Hydrogenase_cytochrome"/>
</dbReference>
<evidence type="ECO:0000256" key="6">
    <source>
        <dbReference type="ARBA" id="ARBA00022692"/>
    </source>
</evidence>
<comment type="caution">
    <text evidence="14">The sequence shown here is derived from an EMBL/GenBank/DDBJ whole genome shotgun (WGS) entry which is preliminary data.</text>
</comment>
<evidence type="ECO:0000256" key="12">
    <source>
        <dbReference type="SAM" id="Phobius"/>
    </source>
</evidence>
<evidence type="ECO:0000256" key="10">
    <source>
        <dbReference type="ARBA" id="ARBA00023004"/>
    </source>
</evidence>
<gene>
    <name evidence="14" type="ORF">EPL05_22770</name>
</gene>
<dbReference type="GO" id="GO:0022904">
    <property type="term" value="P:respiratory electron transport chain"/>
    <property type="evidence" value="ECO:0007669"/>
    <property type="project" value="InterPro"/>
</dbReference>
<feature type="transmembrane region" description="Helical" evidence="12">
    <location>
        <begin position="186"/>
        <end position="205"/>
    </location>
</feature>
<dbReference type="InterPro" id="IPR016174">
    <property type="entry name" value="Di-haem_cyt_TM"/>
</dbReference>
<evidence type="ECO:0000256" key="5">
    <source>
        <dbReference type="ARBA" id="ARBA00022617"/>
    </source>
</evidence>
<keyword evidence="5" id="KW-0349">Heme</keyword>
<evidence type="ECO:0000256" key="11">
    <source>
        <dbReference type="ARBA" id="ARBA00023136"/>
    </source>
</evidence>
<feature type="domain" description="Cytochrome b561 bacterial/Ni-hydrogenase" evidence="13">
    <location>
        <begin position="20"/>
        <end position="220"/>
    </location>
</feature>
<feature type="transmembrane region" description="Helical" evidence="12">
    <location>
        <begin position="26"/>
        <end position="48"/>
    </location>
</feature>
<dbReference type="EMBL" id="SBIW01000029">
    <property type="protein sequence ID" value="RWY47137.1"/>
    <property type="molecule type" value="Genomic_DNA"/>
</dbReference>
<feature type="transmembrane region" description="Helical" evidence="12">
    <location>
        <begin position="146"/>
        <end position="166"/>
    </location>
</feature>
<sequence length="225" mass="25157">MALIEPTRKNITQFDEQKQFSAPLRLWHWLNAAVISGSLITVLINATITDDRVTSALMKTELQKAGANVNDEQAQSAAHALSDSVWGVHIYFGYALAALLLFRLLLEFFQLADQKFIRQMKSAYQKFKITKANRQAARHELTVKTIYSVFYILLIVMAVTGLFLAFEDAMEPYKAIRHSVKEVHGFCMYLIIAFILVHVAGVYLAERKGGKGIVSDMINGGGANT</sequence>
<keyword evidence="3" id="KW-0813">Transport</keyword>
<protein>
    <submittedName>
        <fullName evidence="14">Cytochrome b/b6 domain-containing protein</fullName>
    </submittedName>
</protein>
<keyword evidence="9 12" id="KW-1133">Transmembrane helix</keyword>
<evidence type="ECO:0000256" key="1">
    <source>
        <dbReference type="ARBA" id="ARBA00004651"/>
    </source>
</evidence>
<keyword evidence="10" id="KW-0408">Iron</keyword>
<feature type="transmembrane region" description="Helical" evidence="12">
    <location>
        <begin position="91"/>
        <end position="112"/>
    </location>
</feature>
<name>A0A444MHU7_9SPHI</name>
<dbReference type="PANTHER" id="PTHR30485">
    <property type="entry name" value="NI/FE-HYDROGENASE 1 B-TYPE CYTOCHROME SUBUNIT"/>
    <property type="match status" value="1"/>
</dbReference>
<evidence type="ECO:0000256" key="7">
    <source>
        <dbReference type="ARBA" id="ARBA00022723"/>
    </source>
</evidence>
<keyword evidence="7" id="KW-0479">Metal-binding</keyword>
<dbReference type="InterPro" id="IPR000516">
    <property type="entry name" value="Ni-dep_Hydgase_cyt-B"/>
</dbReference>